<dbReference type="EMBL" id="CAMXCT020003646">
    <property type="protein sequence ID" value="CAL1158906.1"/>
    <property type="molecule type" value="Genomic_DNA"/>
</dbReference>
<accession>A0A9P1GCB0</accession>
<gene>
    <name evidence="2" type="ORF">C1SCF055_LOCUS31245</name>
</gene>
<evidence type="ECO:0000313" key="2">
    <source>
        <dbReference type="EMBL" id="CAI4005531.1"/>
    </source>
</evidence>
<feature type="region of interest" description="Disordered" evidence="1">
    <location>
        <begin position="139"/>
        <end position="158"/>
    </location>
</feature>
<keyword evidence="4" id="KW-1185">Reference proteome</keyword>
<dbReference type="AlphaFoldDB" id="A0A9P1GCB0"/>
<dbReference type="Proteomes" id="UP001152797">
    <property type="component" value="Unassembled WGS sequence"/>
</dbReference>
<evidence type="ECO:0000256" key="1">
    <source>
        <dbReference type="SAM" id="MobiDB-lite"/>
    </source>
</evidence>
<dbReference type="EMBL" id="CAMXCT030003646">
    <property type="protein sequence ID" value="CAL4792843.1"/>
    <property type="molecule type" value="Genomic_DNA"/>
</dbReference>
<protein>
    <submittedName>
        <fullName evidence="2">Uncharacterized protein</fullName>
    </submittedName>
</protein>
<evidence type="ECO:0000313" key="4">
    <source>
        <dbReference type="Proteomes" id="UP001152797"/>
    </source>
</evidence>
<name>A0A9P1GCB0_9DINO</name>
<proteinExistence type="predicted"/>
<dbReference type="EMBL" id="CAMXCT010003646">
    <property type="protein sequence ID" value="CAI4005531.1"/>
    <property type="molecule type" value="Genomic_DNA"/>
</dbReference>
<feature type="region of interest" description="Disordered" evidence="1">
    <location>
        <begin position="101"/>
        <end position="134"/>
    </location>
</feature>
<sequence length="189" mass="22050">MGQDHSIHIERCSRDFQREFHPLMLKKNTAVRAVWNRPNSQTKMDVLELNREIHDLINGCWWRSGENYVEFEYLFDAVIDDVEDKIYQMEEAVDAMRERERAQALQAPQRSSGHGGGGSGYQNHQSYHQHQHLHYHEAPFPDRHRAPPAHSTRDPFVGTRMAGGKLHDIYEGPRGGHYYINSLGDKRYI</sequence>
<organism evidence="2">
    <name type="scientific">Cladocopium goreaui</name>
    <dbReference type="NCBI Taxonomy" id="2562237"/>
    <lineage>
        <taxon>Eukaryota</taxon>
        <taxon>Sar</taxon>
        <taxon>Alveolata</taxon>
        <taxon>Dinophyceae</taxon>
        <taxon>Suessiales</taxon>
        <taxon>Symbiodiniaceae</taxon>
        <taxon>Cladocopium</taxon>
    </lineage>
</organism>
<comment type="caution">
    <text evidence="2">The sequence shown here is derived from an EMBL/GenBank/DDBJ whole genome shotgun (WGS) entry which is preliminary data.</text>
</comment>
<reference evidence="3 4" key="2">
    <citation type="submission" date="2024-05" db="EMBL/GenBank/DDBJ databases">
        <authorList>
            <person name="Chen Y."/>
            <person name="Shah S."/>
            <person name="Dougan E. K."/>
            <person name="Thang M."/>
            <person name="Chan C."/>
        </authorList>
    </citation>
    <scope>NUCLEOTIDE SEQUENCE [LARGE SCALE GENOMIC DNA]</scope>
</reference>
<evidence type="ECO:0000313" key="3">
    <source>
        <dbReference type="EMBL" id="CAL4792843.1"/>
    </source>
</evidence>
<reference evidence="2" key="1">
    <citation type="submission" date="2022-10" db="EMBL/GenBank/DDBJ databases">
        <authorList>
            <person name="Chen Y."/>
            <person name="Dougan E. K."/>
            <person name="Chan C."/>
            <person name="Rhodes N."/>
            <person name="Thang M."/>
        </authorList>
    </citation>
    <scope>NUCLEOTIDE SEQUENCE</scope>
</reference>